<dbReference type="EMBL" id="CP061800">
    <property type="protein sequence ID" value="QTA86543.1"/>
    <property type="molecule type" value="Genomic_DNA"/>
</dbReference>
<dbReference type="KEGG" id="dmm:dnm_025670"/>
<dbReference type="AlphaFoldDB" id="A0A975BJK4"/>
<organism evidence="1 2">
    <name type="scientific">Desulfonema magnum</name>
    <dbReference type="NCBI Taxonomy" id="45655"/>
    <lineage>
        <taxon>Bacteria</taxon>
        <taxon>Pseudomonadati</taxon>
        <taxon>Thermodesulfobacteriota</taxon>
        <taxon>Desulfobacteria</taxon>
        <taxon>Desulfobacterales</taxon>
        <taxon>Desulfococcaceae</taxon>
        <taxon>Desulfonema</taxon>
    </lineage>
</organism>
<accession>A0A975BJK4</accession>
<protein>
    <submittedName>
        <fullName evidence="1">Uncharacterized protein</fullName>
    </submittedName>
</protein>
<evidence type="ECO:0000313" key="1">
    <source>
        <dbReference type="EMBL" id="QTA86543.1"/>
    </source>
</evidence>
<proteinExistence type="predicted"/>
<name>A0A975BJK4_9BACT</name>
<gene>
    <name evidence="1" type="ORF">dnm_025670</name>
</gene>
<sequence length="43" mass="5194">MLSEIRYVSYKRVETLFLKNENIFKNSMIEFPRNLTLPRDALC</sequence>
<dbReference type="Proteomes" id="UP000663722">
    <property type="component" value="Chromosome"/>
</dbReference>
<keyword evidence="2" id="KW-1185">Reference proteome</keyword>
<reference evidence="1" key="1">
    <citation type="journal article" date="2021" name="Microb. Physiol.">
        <title>Proteogenomic Insights into the Physiology of Marine, Sulfate-Reducing, Filamentous Desulfonema limicola and Desulfonema magnum.</title>
        <authorList>
            <person name="Schnaars V."/>
            <person name="Wohlbrand L."/>
            <person name="Scheve S."/>
            <person name="Hinrichs C."/>
            <person name="Reinhardt R."/>
            <person name="Rabus R."/>
        </authorList>
    </citation>
    <scope>NUCLEOTIDE SEQUENCE</scope>
    <source>
        <strain evidence="1">4be13</strain>
    </source>
</reference>
<evidence type="ECO:0000313" key="2">
    <source>
        <dbReference type="Proteomes" id="UP000663722"/>
    </source>
</evidence>